<evidence type="ECO:0000313" key="2">
    <source>
        <dbReference type="EMBL" id="KAJ7023516.1"/>
    </source>
</evidence>
<comment type="caution">
    <text evidence="2">The sequence shown here is derived from an EMBL/GenBank/DDBJ whole genome shotgun (WGS) entry which is preliminary data.</text>
</comment>
<organism evidence="2 3">
    <name type="scientific">Mycena alexandri</name>
    <dbReference type="NCBI Taxonomy" id="1745969"/>
    <lineage>
        <taxon>Eukaryota</taxon>
        <taxon>Fungi</taxon>
        <taxon>Dikarya</taxon>
        <taxon>Basidiomycota</taxon>
        <taxon>Agaricomycotina</taxon>
        <taxon>Agaricomycetes</taxon>
        <taxon>Agaricomycetidae</taxon>
        <taxon>Agaricales</taxon>
        <taxon>Marasmiineae</taxon>
        <taxon>Mycenaceae</taxon>
        <taxon>Mycena</taxon>
    </lineage>
</organism>
<feature type="region of interest" description="Disordered" evidence="1">
    <location>
        <begin position="1"/>
        <end position="47"/>
    </location>
</feature>
<feature type="compositionally biased region" description="Low complexity" evidence="1">
    <location>
        <begin position="204"/>
        <end position="218"/>
    </location>
</feature>
<dbReference type="EMBL" id="JARJCM010000187">
    <property type="protein sequence ID" value="KAJ7023516.1"/>
    <property type="molecule type" value="Genomic_DNA"/>
</dbReference>
<accession>A0AAD6SB98</accession>
<evidence type="ECO:0000256" key="1">
    <source>
        <dbReference type="SAM" id="MobiDB-lite"/>
    </source>
</evidence>
<keyword evidence="3" id="KW-1185">Reference proteome</keyword>
<feature type="compositionally biased region" description="Acidic residues" evidence="1">
    <location>
        <begin position="119"/>
        <end position="130"/>
    </location>
</feature>
<feature type="compositionally biased region" description="Basic and acidic residues" evidence="1">
    <location>
        <begin position="31"/>
        <end position="45"/>
    </location>
</feature>
<evidence type="ECO:0000313" key="3">
    <source>
        <dbReference type="Proteomes" id="UP001218188"/>
    </source>
</evidence>
<proteinExistence type="predicted"/>
<feature type="region of interest" description="Disordered" evidence="1">
    <location>
        <begin position="63"/>
        <end position="230"/>
    </location>
</feature>
<feature type="compositionally biased region" description="Basic residues" evidence="1">
    <location>
        <begin position="1"/>
        <end position="10"/>
    </location>
</feature>
<protein>
    <submittedName>
        <fullName evidence="2">Uncharacterized protein</fullName>
    </submittedName>
</protein>
<reference evidence="2" key="1">
    <citation type="submission" date="2023-03" db="EMBL/GenBank/DDBJ databases">
        <title>Massive genome expansion in bonnet fungi (Mycena s.s.) driven by repeated elements and novel gene families across ecological guilds.</title>
        <authorList>
            <consortium name="Lawrence Berkeley National Laboratory"/>
            <person name="Harder C.B."/>
            <person name="Miyauchi S."/>
            <person name="Viragh M."/>
            <person name="Kuo A."/>
            <person name="Thoen E."/>
            <person name="Andreopoulos B."/>
            <person name="Lu D."/>
            <person name="Skrede I."/>
            <person name="Drula E."/>
            <person name="Henrissat B."/>
            <person name="Morin E."/>
            <person name="Kohler A."/>
            <person name="Barry K."/>
            <person name="LaButti K."/>
            <person name="Morin E."/>
            <person name="Salamov A."/>
            <person name="Lipzen A."/>
            <person name="Mereny Z."/>
            <person name="Hegedus B."/>
            <person name="Baldrian P."/>
            <person name="Stursova M."/>
            <person name="Weitz H."/>
            <person name="Taylor A."/>
            <person name="Grigoriev I.V."/>
            <person name="Nagy L.G."/>
            <person name="Martin F."/>
            <person name="Kauserud H."/>
        </authorList>
    </citation>
    <scope>NUCLEOTIDE SEQUENCE</scope>
    <source>
        <strain evidence="2">CBHHK200</strain>
    </source>
</reference>
<sequence>MEMPAPKRKKNEPDAPGLTTPTKYRLAKSGTMEKARVSAEARRLAEPVSLRSRTRCMLKIKTFAETAHHPAYPSSPVPARTTARMTSTPEEDVEMEKSGSDDSDVFVPNQGDSGGQGNDDQEKEYEEDEDKTPGVASKAKTGGKKAKVIKKGSQLPKQAFSSAGGCKEEAESMIQFGGPAVDDNENENLGVRYQQERRWVCRKNPSSNLPPSHPNPSSRKSNVPRNGPSRIYIHFEPQKSATYSEECIYSNIRHSAIGSLRTLQPGRPTYSL</sequence>
<dbReference type="AlphaFoldDB" id="A0AAD6SB98"/>
<name>A0AAD6SB98_9AGAR</name>
<dbReference type="Proteomes" id="UP001218188">
    <property type="component" value="Unassembled WGS sequence"/>
</dbReference>
<feature type="compositionally biased region" description="Basic residues" evidence="1">
    <location>
        <begin position="141"/>
        <end position="150"/>
    </location>
</feature>
<gene>
    <name evidence="2" type="ORF">C8F04DRAFT_1240142</name>
</gene>